<reference evidence="2 3" key="1">
    <citation type="submission" date="2017-09" db="EMBL/GenBank/DDBJ databases">
        <authorList>
            <person name="Ehlers B."/>
            <person name="Leendertz F.H."/>
        </authorList>
    </citation>
    <scope>NUCLEOTIDE SEQUENCE [LARGE SCALE GENOMIC DNA]</scope>
    <source>
        <strain evidence="2 3">USBA 140</strain>
    </source>
</reference>
<dbReference type="EMBL" id="OCNJ01000001">
    <property type="protein sequence ID" value="SOD89207.1"/>
    <property type="molecule type" value="Genomic_DNA"/>
</dbReference>
<dbReference type="AlphaFoldDB" id="A0A286G0Y3"/>
<organism evidence="2 3">
    <name type="scientific">Caenispirillum bisanense</name>
    <dbReference type="NCBI Taxonomy" id="414052"/>
    <lineage>
        <taxon>Bacteria</taxon>
        <taxon>Pseudomonadati</taxon>
        <taxon>Pseudomonadota</taxon>
        <taxon>Alphaproteobacteria</taxon>
        <taxon>Rhodospirillales</taxon>
        <taxon>Novispirillaceae</taxon>
        <taxon>Caenispirillum</taxon>
    </lineage>
</organism>
<evidence type="ECO:0000313" key="2">
    <source>
        <dbReference type="EMBL" id="SOD89207.1"/>
    </source>
</evidence>
<accession>A0A286G0Y3</accession>
<evidence type="ECO:0000313" key="3">
    <source>
        <dbReference type="Proteomes" id="UP000219621"/>
    </source>
</evidence>
<feature type="region of interest" description="Disordered" evidence="1">
    <location>
        <begin position="52"/>
        <end position="75"/>
    </location>
</feature>
<protein>
    <submittedName>
        <fullName evidence="2">Uncharacterized protein</fullName>
    </submittedName>
</protein>
<dbReference type="Proteomes" id="UP000219621">
    <property type="component" value="Unassembled WGS sequence"/>
</dbReference>
<dbReference type="RefSeq" id="WP_097277067.1">
    <property type="nucleotide sequence ID" value="NZ_OCNJ01000001.1"/>
</dbReference>
<dbReference type="OrthoDB" id="7933542at2"/>
<name>A0A286G0Y3_9PROT</name>
<sequence>MAKKKSKQPEAEFVLFDVFYEDGFRTSNRRVPSEILGGLDGDEPARAVIEEQDKEIQRMSGKSRGAIKSIARSGK</sequence>
<evidence type="ECO:0000256" key="1">
    <source>
        <dbReference type="SAM" id="MobiDB-lite"/>
    </source>
</evidence>
<gene>
    <name evidence="2" type="ORF">SAMN05421508_101148</name>
</gene>
<proteinExistence type="predicted"/>
<keyword evidence="3" id="KW-1185">Reference proteome</keyword>